<proteinExistence type="predicted"/>
<keyword evidence="1" id="KW-0472">Membrane</keyword>
<feature type="transmembrane region" description="Helical" evidence="1">
    <location>
        <begin position="12"/>
        <end position="31"/>
    </location>
</feature>
<dbReference type="EMBL" id="JBEVYD010000005">
    <property type="protein sequence ID" value="KAL3232730.1"/>
    <property type="molecule type" value="Genomic_DNA"/>
</dbReference>
<keyword evidence="1" id="KW-1133">Transmembrane helix</keyword>
<evidence type="ECO:0000313" key="3">
    <source>
        <dbReference type="Proteomes" id="UP001623330"/>
    </source>
</evidence>
<organism evidence="2 3">
    <name type="scientific">Nakaseomyces bracarensis</name>
    <dbReference type="NCBI Taxonomy" id="273131"/>
    <lineage>
        <taxon>Eukaryota</taxon>
        <taxon>Fungi</taxon>
        <taxon>Dikarya</taxon>
        <taxon>Ascomycota</taxon>
        <taxon>Saccharomycotina</taxon>
        <taxon>Saccharomycetes</taxon>
        <taxon>Saccharomycetales</taxon>
        <taxon>Saccharomycetaceae</taxon>
        <taxon>Nakaseomyces</taxon>
    </lineage>
</organism>
<keyword evidence="3" id="KW-1185">Reference proteome</keyword>
<gene>
    <name evidence="2" type="ORF">RNJ44_04646</name>
</gene>
<reference evidence="2 3" key="1">
    <citation type="submission" date="2024-05" db="EMBL/GenBank/DDBJ databases">
        <title>Long read based assembly of the Candida bracarensis genome reveals expanded adhesin content.</title>
        <authorList>
            <person name="Marcet-Houben M."/>
            <person name="Ksiezopolska E."/>
            <person name="Gabaldon T."/>
        </authorList>
    </citation>
    <scope>NUCLEOTIDE SEQUENCE [LARGE SCALE GENOMIC DNA]</scope>
    <source>
        <strain evidence="2 3">CBM6</strain>
    </source>
</reference>
<protein>
    <submittedName>
        <fullName evidence="2">Uncharacterized protein</fullName>
    </submittedName>
</protein>
<dbReference type="Proteomes" id="UP001623330">
    <property type="component" value="Unassembled WGS sequence"/>
</dbReference>
<sequence length="841" mass="94447">MKCRHPLDTQFQVVSGLIAFATGSLAIVLLSESHRNDGDLIIIICSTFIFGLNNILTFTQNVRWVKFKYSLQVNSISANNVIIPLIFQMIALWSTVYLFHKVNNTNYMSIISQKEKNVLTALQSLLIINFFISGITLGSSLIERPSTNNVTISDNQLEKTNVIYDEKFIPIKNSSQTLTPSLDLGHNITTIQEDNVLGPHSNLINKQVNLVGAQAIQSRYNSSHISHGSVVVHPLADTSKYLSNNESPNTKRRRQKILSKFKRFNKRFRKSNENIYKKELNSKNVLQLEPTAINKRGTIFSEISGFSKNLIPFVGSINDKESKAENTSHSLILDVNQQKDQQLENMNSLQLQDERNAIGRFDNVLLPPYLRANENIPSTPKLTHQFDNSPLLPPPLENQIFKTLSAASDNILDNFDLHTIPQAHDNELDSDEIPSSAHNYPSHISLEMWEENKDSFINKIDSRPKSLLLPVFTLDKSAKTPEFNLKKLETLQENEGSLPLAGLGIQTSTSFSFPSKTFDSSNSSDIGEEIIEGNNVDRKIPESFSMSDDNSITNDINLDTISALDEYLHDEEKHNSIDDTAMEESLNQNFSSSFIADNYTSYDIDTRHSPTKSVISVLSGSGSLGHKQSNSRLTNLLGHSRGNSLINQHFPSNVSAQSSPTKSIRRQKLSKKLSFSNISDTFTSNSINEVKGFGVKYSNSFSHKVNRSIDFSYIRSLQGNEQYSPSKFNISRSNTTKTYNEADLRRHSVAIDNRLDAPISIHMNSKSSFYKQGNKASEEIHVPPIVNVHEIREVSGASLESSNSDSTERYPDIVMSEYDREKWNALKNVHGIPQDILHNSN</sequence>
<feature type="transmembrane region" description="Helical" evidence="1">
    <location>
        <begin position="76"/>
        <end position="99"/>
    </location>
</feature>
<keyword evidence="1" id="KW-0812">Transmembrane</keyword>
<feature type="transmembrane region" description="Helical" evidence="1">
    <location>
        <begin position="38"/>
        <end position="56"/>
    </location>
</feature>
<accession>A0ABR4NVJ7</accession>
<comment type="caution">
    <text evidence="2">The sequence shown here is derived from an EMBL/GenBank/DDBJ whole genome shotgun (WGS) entry which is preliminary data.</text>
</comment>
<evidence type="ECO:0000313" key="2">
    <source>
        <dbReference type="EMBL" id="KAL3232730.1"/>
    </source>
</evidence>
<name>A0ABR4NVJ7_9SACH</name>
<evidence type="ECO:0000256" key="1">
    <source>
        <dbReference type="SAM" id="Phobius"/>
    </source>
</evidence>